<accession>W3X371</accession>
<evidence type="ECO:0000256" key="1">
    <source>
        <dbReference type="SAM" id="MobiDB-lite"/>
    </source>
</evidence>
<reference evidence="3" key="1">
    <citation type="journal article" date="2015" name="BMC Genomics">
        <title>Genomic and transcriptomic analysis of the endophytic fungus Pestalotiopsis fici reveals its lifestyle and high potential for synthesis of natural products.</title>
        <authorList>
            <person name="Wang X."/>
            <person name="Zhang X."/>
            <person name="Liu L."/>
            <person name="Xiang M."/>
            <person name="Wang W."/>
            <person name="Sun X."/>
            <person name="Che Y."/>
            <person name="Guo L."/>
            <person name="Liu G."/>
            <person name="Guo L."/>
            <person name="Wang C."/>
            <person name="Yin W.B."/>
            <person name="Stadler M."/>
            <person name="Zhang X."/>
            <person name="Liu X."/>
        </authorList>
    </citation>
    <scope>NUCLEOTIDE SEQUENCE [LARGE SCALE GENOMIC DNA]</scope>
    <source>
        <strain evidence="3">W106-1 / CGMCC3.15140</strain>
    </source>
</reference>
<sequence>MAGRRRLRSGSTSTVATVDEQSIKYITENQIVRPPAAGTQPNDWPCFLLTEAAVYNKDGHMANLLEVDLEGPFMIRGIMVVEPDQGSNLNRGFQRTRSIWVEISRTYTYSIGLKEDSGTPVLWAAGQCAHFEIIPSERYAPIANIMFQGIVMHYSVLDLYEAELEDMQEQAQKDPKLKRRTFRLSDVKLPLEDVLYKYAAAVGDGSTLEEVTQRCRDQAGFLLAQFPKGTGFHTWLSGEFPDITQRLRRKPSPSANITFTAPEVPAPKPASIRQKSSSADIRGSRGNPKAVSRDSAPRRTRAGTASRSEPVDSGSEEPRGARIRSSKAHQTPPEPVDEVPELMEVDQHDFGHKSITLPARAKSEATVSTSEPQDTALNALLEVLDEQKKHPNSMTPANWQTKIYTSLSISDYAAKAEVLQYHAADLVNHLGPEWHESELYKWCKQNGRRKPKYDHISEEQILRIRKRQKKPAAKAPQPVKSTPIETGGKRPPRGRPSGKAAGLRPSLGGKKRPRSQEFDEDDTDMDDLVLPQKKTAKTSQFFANGEDDANSSDDEDQSDSAREPLTRVIIQAEPLPSIDPTGPNHTWICEEPDCDYIVRSAEDAEGQELISQHYDEHQREASDEMKERELSKVNLAMQESRGHLPINHLLDKIRKANTGKSSAINGRPVPQPIKKSLLI</sequence>
<dbReference type="Proteomes" id="UP000030651">
    <property type="component" value="Unassembled WGS sequence"/>
</dbReference>
<dbReference type="eggNOG" id="ENOG502SK9A">
    <property type="taxonomic scope" value="Eukaryota"/>
</dbReference>
<gene>
    <name evidence="2" type="ORF">PFICI_09449</name>
</gene>
<evidence type="ECO:0008006" key="4">
    <source>
        <dbReference type="Google" id="ProtNLM"/>
    </source>
</evidence>
<feature type="compositionally biased region" description="Acidic residues" evidence="1">
    <location>
        <begin position="545"/>
        <end position="558"/>
    </location>
</feature>
<dbReference type="AlphaFoldDB" id="W3X371"/>
<dbReference type="EMBL" id="KI912114">
    <property type="protein sequence ID" value="ETS79596.1"/>
    <property type="molecule type" value="Genomic_DNA"/>
</dbReference>
<name>W3X371_PESFW</name>
<dbReference type="RefSeq" id="XP_007836221.1">
    <property type="nucleotide sequence ID" value="XM_007838030.1"/>
</dbReference>
<dbReference type="KEGG" id="pfy:PFICI_09449"/>
<feature type="region of interest" description="Disordered" evidence="1">
    <location>
        <begin position="248"/>
        <end position="339"/>
    </location>
</feature>
<feature type="compositionally biased region" description="Acidic residues" evidence="1">
    <location>
        <begin position="518"/>
        <end position="527"/>
    </location>
</feature>
<dbReference type="InParanoid" id="W3X371"/>
<dbReference type="HOGENOM" id="CLU_023186_0_0_1"/>
<evidence type="ECO:0000313" key="3">
    <source>
        <dbReference type="Proteomes" id="UP000030651"/>
    </source>
</evidence>
<proteinExistence type="predicted"/>
<keyword evidence="3" id="KW-1185">Reference proteome</keyword>
<evidence type="ECO:0000313" key="2">
    <source>
        <dbReference type="EMBL" id="ETS79596.1"/>
    </source>
</evidence>
<dbReference type="OMA" id="NGPRDSW"/>
<organism evidence="2 3">
    <name type="scientific">Pestalotiopsis fici (strain W106-1 / CGMCC3.15140)</name>
    <dbReference type="NCBI Taxonomy" id="1229662"/>
    <lineage>
        <taxon>Eukaryota</taxon>
        <taxon>Fungi</taxon>
        <taxon>Dikarya</taxon>
        <taxon>Ascomycota</taxon>
        <taxon>Pezizomycotina</taxon>
        <taxon>Sordariomycetes</taxon>
        <taxon>Xylariomycetidae</taxon>
        <taxon>Amphisphaeriales</taxon>
        <taxon>Sporocadaceae</taxon>
        <taxon>Pestalotiopsis</taxon>
    </lineage>
</organism>
<feature type="region of interest" description="Disordered" evidence="1">
    <location>
        <begin position="465"/>
        <end position="562"/>
    </location>
</feature>
<protein>
    <recommendedName>
        <fullName evidence="4">DNA (cytosine-5)-methyltransferase 1 replication foci domain-containing protein</fullName>
    </recommendedName>
</protein>
<dbReference type="GeneID" id="19274462"/>
<dbReference type="STRING" id="1229662.W3X371"/>
<dbReference type="OrthoDB" id="5382953at2759"/>
<feature type="region of interest" description="Disordered" evidence="1">
    <location>
        <begin position="657"/>
        <end position="679"/>
    </location>
</feature>